<proteinExistence type="predicted"/>
<organism evidence="2 3">
    <name type="scientific">Colocasia esculenta</name>
    <name type="common">Wild taro</name>
    <name type="synonym">Arum esculentum</name>
    <dbReference type="NCBI Taxonomy" id="4460"/>
    <lineage>
        <taxon>Eukaryota</taxon>
        <taxon>Viridiplantae</taxon>
        <taxon>Streptophyta</taxon>
        <taxon>Embryophyta</taxon>
        <taxon>Tracheophyta</taxon>
        <taxon>Spermatophyta</taxon>
        <taxon>Magnoliopsida</taxon>
        <taxon>Liliopsida</taxon>
        <taxon>Araceae</taxon>
        <taxon>Aroideae</taxon>
        <taxon>Colocasieae</taxon>
        <taxon>Colocasia</taxon>
    </lineage>
</organism>
<keyword evidence="3" id="KW-1185">Reference proteome</keyword>
<evidence type="ECO:0000313" key="2">
    <source>
        <dbReference type="EMBL" id="MQL68021.1"/>
    </source>
</evidence>
<dbReference type="Proteomes" id="UP000652761">
    <property type="component" value="Unassembled WGS sequence"/>
</dbReference>
<feature type="region of interest" description="Disordered" evidence="1">
    <location>
        <begin position="1"/>
        <end position="30"/>
    </location>
</feature>
<comment type="caution">
    <text evidence="2">The sequence shown here is derived from an EMBL/GenBank/DDBJ whole genome shotgun (WGS) entry which is preliminary data.</text>
</comment>
<reference evidence="2" key="1">
    <citation type="submission" date="2017-07" db="EMBL/GenBank/DDBJ databases">
        <title>Taro Niue Genome Assembly and Annotation.</title>
        <authorList>
            <person name="Atibalentja N."/>
            <person name="Keating K."/>
            <person name="Fields C.J."/>
        </authorList>
    </citation>
    <scope>NUCLEOTIDE SEQUENCE</scope>
    <source>
        <strain evidence="2">Niue_2</strain>
        <tissue evidence="2">Leaf</tissue>
    </source>
</reference>
<dbReference type="EMBL" id="NMUH01000006">
    <property type="protein sequence ID" value="MQL68021.1"/>
    <property type="molecule type" value="Genomic_DNA"/>
</dbReference>
<evidence type="ECO:0000313" key="3">
    <source>
        <dbReference type="Proteomes" id="UP000652761"/>
    </source>
</evidence>
<evidence type="ECO:0000256" key="1">
    <source>
        <dbReference type="SAM" id="MobiDB-lite"/>
    </source>
</evidence>
<feature type="compositionally biased region" description="Basic residues" evidence="1">
    <location>
        <begin position="8"/>
        <end position="18"/>
    </location>
</feature>
<sequence length="149" mass="16689">MSSSRSSERRHRVRRRCHPTVPISPPAPPSAIIIESAENIELDDSIKQSEQITDVDNEKFVLKTKEGGLHEANYSATAWAPRREEGEKMARRREAAMRLWRRAGEESGSDGRRGSWMGGVLFHHAPKSLHLPVAVRTGGDGEETQEEHA</sequence>
<accession>A0A843TBR5</accession>
<gene>
    <name evidence="2" type="ORF">Taro_000289</name>
</gene>
<dbReference type="AlphaFoldDB" id="A0A843TBR5"/>
<name>A0A843TBR5_COLES</name>
<protein>
    <submittedName>
        <fullName evidence="2">Uncharacterized protein</fullName>
    </submittedName>
</protein>